<accession>A0A7M1RVC6</accession>
<protein>
    <recommendedName>
        <fullName evidence="1">Phosphatidylinositol-specific phospholipase C X domain-containing protein</fullName>
    </recommendedName>
</protein>
<evidence type="ECO:0000313" key="3">
    <source>
        <dbReference type="Proteomes" id="UP000594051"/>
    </source>
</evidence>
<dbReference type="Gene3D" id="3.20.20.190">
    <property type="entry name" value="Phosphatidylinositol (PI) phosphodiesterase"/>
    <property type="match status" value="1"/>
</dbReference>
<dbReference type="EMBL" id="MT774379">
    <property type="protein sequence ID" value="QOR58363.1"/>
    <property type="molecule type" value="Genomic_DNA"/>
</dbReference>
<dbReference type="PANTHER" id="PTHR13593:SF113">
    <property type="entry name" value="SI:DKEY-266F7.9"/>
    <property type="match status" value="1"/>
</dbReference>
<proteinExistence type="predicted"/>
<dbReference type="PANTHER" id="PTHR13593">
    <property type="match status" value="1"/>
</dbReference>
<keyword evidence="3" id="KW-1185">Reference proteome</keyword>
<dbReference type="Pfam" id="PF00388">
    <property type="entry name" value="PI-PLC-X"/>
    <property type="match status" value="1"/>
</dbReference>
<feature type="domain" description="Phosphatidylinositol-specific phospholipase C X" evidence="1">
    <location>
        <begin position="12"/>
        <end position="111"/>
    </location>
</feature>
<name>A0A7M1RVC6_9CAUD</name>
<dbReference type="SUPFAM" id="SSF51695">
    <property type="entry name" value="PLC-like phosphodiesterases"/>
    <property type="match status" value="1"/>
</dbReference>
<reference evidence="2 3" key="1">
    <citation type="submission" date="2020-07" db="EMBL/GenBank/DDBJ databases">
        <title>Taxonomic proposal: Crassvirales, a new order of highly abundant and diverse bacterial viruses.</title>
        <authorList>
            <person name="Shkoporov A.N."/>
            <person name="Stockdale S.R."/>
            <person name="Guerin E."/>
            <person name="Ross R.P."/>
            <person name="Hill C."/>
        </authorList>
    </citation>
    <scope>NUCLEOTIDE SEQUENCE [LARGE SCALE GENOMIC DNA]</scope>
</reference>
<evidence type="ECO:0000259" key="1">
    <source>
        <dbReference type="Pfam" id="PF00388"/>
    </source>
</evidence>
<dbReference type="GeneID" id="65128834"/>
<dbReference type="RefSeq" id="YP_010110521.1">
    <property type="nucleotide sequence ID" value="NC_055872.1"/>
</dbReference>
<dbReference type="InterPro" id="IPR000909">
    <property type="entry name" value="PLipase_C_PInositol-sp_X_dom"/>
</dbReference>
<dbReference type="GO" id="GO:0006629">
    <property type="term" value="P:lipid metabolic process"/>
    <property type="evidence" value="ECO:0007669"/>
    <property type="project" value="InterPro"/>
</dbReference>
<evidence type="ECO:0000313" key="2">
    <source>
        <dbReference type="EMBL" id="QOR58363.1"/>
    </source>
</evidence>
<dbReference type="InterPro" id="IPR051057">
    <property type="entry name" value="PI-PLC_domain"/>
</dbReference>
<sequence length="182" mass="21975">MKLGTHNSLSYCKSQRYFRLFNFIGKCQDLNIYEQYEAGVRYYDIRVKFKKDKIVSGHGLLTYNINVEDVLDFLNDQATCNVRIVLETNLFSSKKDESKLLDTMEKWLNKYTAITFTGCYKKKPWTRLIEMEEIPYKDCFEFYKGKNLKFPYPRYYAKKKNKGYWKQVNDKYYSIMDFINIK</sequence>
<dbReference type="KEGG" id="vg:65128834"/>
<dbReference type="PROSITE" id="PS50007">
    <property type="entry name" value="PIPLC_X_DOMAIN"/>
    <property type="match status" value="1"/>
</dbReference>
<dbReference type="GO" id="GO:0008081">
    <property type="term" value="F:phosphoric diester hydrolase activity"/>
    <property type="evidence" value="ECO:0007669"/>
    <property type="project" value="InterPro"/>
</dbReference>
<dbReference type="InterPro" id="IPR017946">
    <property type="entry name" value="PLC-like_Pdiesterase_TIM-brl"/>
</dbReference>
<organism evidence="2 3">
    <name type="scientific">uncultured phage cr118_1</name>
    <dbReference type="NCBI Taxonomy" id="2772063"/>
    <lineage>
        <taxon>Viruses</taxon>
        <taxon>Duplodnaviria</taxon>
        <taxon>Heunggongvirae</taxon>
        <taxon>Uroviricota</taxon>
        <taxon>Caudoviricetes</taxon>
        <taxon>Crassvirales</taxon>
        <taxon>Suoliviridae</taxon>
        <taxon>Uncouvirinae</taxon>
        <taxon>Besingivirus</taxon>
        <taxon>Besingivirus coli</taxon>
    </lineage>
</organism>
<dbReference type="Proteomes" id="UP000594051">
    <property type="component" value="Segment"/>
</dbReference>